<keyword evidence="2" id="KW-1185">Reference proteome</keyword>
<evidence type="ECO:0000313" key="1">
    <source>
        <dbReference type="EMBL" id="TPD59207.1"/>
    </source>
</evidence>
<protein>
    <submittedName>
        <fullName evidence="1">Uncharacterized protein</fullName>
    </submittedName>
</protein>
<dbReference type="Proteomes" id="UP000319148">
    <property type="component" value="Unassembled WGS sequence"/>
</dbReference>
<dbReference type="EMBL" id="VFIY01000015">
    <property type="protein sequence ID" value="TPD59207.1"/>
    <property type="molecule type" value="Genomic_DNA"/>
</dbReference>
<accession>A0A501PGL9</accession>
<gene>
    <name evidence="1" type="ORF">FIV46_13340</name>
</gene>
<reference evidence="2" key="1">
    <citation type="submission" date="2019-06" db="EMBL/GenBank/DDBJ databases">
        <title>The complete genome of Emcibacter congregatus ZYLT.</title>
        <authorList>
            <person name="Zhao Z."/>
        </authorList>
    </citation>
    <scope>NUCLEOTIDE SEQUENCE [LARGE SCALE GENOMIC DNA]</scope>
    <source>
        <strain evidence="2">MCCC 1A06723</strain>
    </source>
</reference>
<comment type="caution">
    <text evidence="1">The sequence shown here is derived from an EMBL/GenBank/DDBJ whole genome shotgun (WGS) entry which is preliminary data.</text>
</comment>
<evidence type="ECO:0000313" key="2">
    <source>
        <dbReference type="Proteomes" id="UP000319148"/>
    </source>
</evidence>
<dbReference type="RefSeq" id="WP_139941426.1">
    <property type="nucleotide sequence ID" value="NZ_JBHSYP010000002.1"/>
</dbReference>
<name>A0A501PGL9_9PROT</name>
<dbReference type="AlphaFoldDB" id="A0A501PGL9"/>
<proteinExistence type="predicted"/>
<organism evidence="1 2">
    <name type="scientific">Emcibacter nanhaiensis</name>
    <dbReference type="NCBI Taxonomy" id="1505037"/>
    <lineage>
        <taxon>Bacteria</taxon>
        <taxon>Pseudomonadati</taxon>
        <taxon>Pseudomonadota</taxon>
        <taxon>Alphaproteobacteria</taxon>
        <taxon>Emcibacterales</taxon>
        <taxon>Emcibacteraceae</taxon>
        <taxon>Emcibacter</taxon>
    </lineage>
</organism>
<sequence>MDTVASHDREKLELVVDNTIGKTSSIFVQSHWKKLMVLGNEAREQDKKCLARFYFERANREAVSALTGFAEDPFIGAQELYDRASAHIIAAENLADIYLKTGDKQKVLSVLMQAFDRLLVLVQNRSYGMIYRQVLLECLTIMLDSMVVTMRSCGCCPHMIADVMERAGKTAFDISQES</sequence>